<comment type="caution">
    <text evidence="1">The sequence shown here is derived from an EMBL/GenBank/DDBJ whole genome shotgun (WGS) entry which is preliminary data.</text>
</comment>
<proteinExistence type="predicted"/>
<dbReference type="Proteomes" id="UP000286415">
    <property type="component" value="Unassembled WGS sequence"/>
</dbReference>
<sequence>MSYPSLDRSSQDAGVGFEQQIFRRGVDTRRWKVILRSYYPKLEKILPDESVGSELENILTMSPRLFAGSTVKNLLAMPCSNRALVRIWSLQRQRYPRRKRSAPRDGFRSPRT</sequence>
<protein>
    <submittedName>
        <fullName evidence="1">Uncharacterized protein</fullName>
    </submittedName>
</protein>
<reference evidence="1 2" key="1">
    <citation type="journal article" date="2018" name="Biotechnol. Adv.">
        <title>Improved genomic resources and new bioinformatic workflow for the carcinogenic parasite Clonorchis sinensis: Biotechnological implications.</title>
        <authorList>
            <person name="Wang D."/>
            <person name="Korhonen P.K."/>
            <person name="Gasser R.B."/>
            <person name="Young N.D."/>
        </authorList>
    </citation>
    <scope>NUCLEOTIDE SEQUENCE [LARGE SCALE GENOMIC DNA]</scope>
    <source>
        <strain evidence="1">Cs-k2</strain>
    </source>
</reference>
<reference evidence="1 2" key="2">
    <citation type="journal article" date="2021" name="Genomics">
        <title>High-quality reference genome for Clonorchis sinensis.</title>
        <authorList>
            <person name="Young N.D."/>
            <person name="Stroehlein A.J."/>
            <person name="Kinkar L."/>
            <person name="Wang T."/>
            <person name="Sohn W.M."/>
            <person name="Chang B.C.H."/>
            <person name="Kaur P."/>
            <person name="Weisz D."/>
            <person name="Dudchenko O."/>
            <person name="Aiden E.L."/>
            <person name="Korhonen P.K."/>
            <person name="Gasser R.B."/>
        </authorList>
    </citation>
    <scope>NUCLEOTIDE SEQUENCE [LARGE SCALE GENOMIC DNA]</scope>
    <source>
        <strain evidence="1">Cs-k2</strain>
    </source>
</reference>
<organism evidence="1 2">
    <name type="scientific">Clonorchis sinensis</name>
    <name type="common">Chinese liver fluke</name>
    <dbReference type="NCBI Taxonomy" id="79923"/>
    <lineage>
        <taxon>Eukaryota</taxon>
        <taxon>Metazoa</taxon>
        <taxon>Spiralia</taxon>
        <taxon>Lophotrochozoa</taxon>
        <taxon>Platyhelminthes</taxon>
        <taxon>Trematoda</taxon>
        <taxon>Digenea</taxon>
        <taxon>Opisthorchiida</taxon>
        <taxon>Opisthorchiata</taxon>
        <taxon>Opisthorchiidae</taxon>
        <taxon>Clonorchis</taxon>
    </lineage>
</organism>
<keyword evidence="2" id="KW-1185">Reference proteome</keyword>
<name>A0A3R7GS83_CLOSI</name>
<accession>A0A3R7GS83</accession>
<dbReference type="EMBL" id="NIRI02000056">
    <property type="protein sequence ID" value="KAG5442980.1"/>
    <property type="molecule type" value="Genomic_DNA"/>
</dbReference>
<dbReference type="AlphaFoldDB" id="A0A3R7GS83"/>
<evidence type="ECO:0000313" key="2">
    <source>
        <dbReference type="Proteomes" id="UP000286415"/>
    </source>
</evidence>
<evidence type="ECO:0000313" key="1">
    <source>
        <dbReference type="EMBL" id="KAG5442980.1"/>
    </source>
</evidence>
<dbReference type="InParanoid" id="A0A3R7GS83"/>
<gene>
    <name evidence="1" type="ORF">CSKR_107156</name>
</gene>